<dbReference type="RefSeq" id="WP_008708873.1">
    <property type="nucleotide sequence ID" value="NZ_CABKQM010000002.1"/>
</dbReference>
<reference evidence="2 3" key="1">
    <citation type="submission" date="2022-06" db="EMBL/GenBank/DDBJ databases">
        <title>Isolation of gut microbiota from human fecal samples.</title>
        <authorList>
            <person name="Pamer E.G."/>
            <person name="Barat B."/>
            <person name="Waligurski E."/>
            <person name="Medina S."/>
            <person name="Paddock L."/>
            <person name="Mostad J."/>
        </authorList>
    </citation>
    <scope>NUCLEOTIDE SEQUENCE [LARGE SCALE GENOMIC DNA]</scope>
    <source>
        <strain evidence="2 3">DFI.9.90</strain>
    </source>
</reference>
<organism evidence="2 3">
    <name type="scientific">Cloacibacillus evryensis</name>
    <dbReference type="NCBI Taxonomy" id="508460"/>
    <lineage>
        <taxon>Bacteria</taxon>
        <taxon>Thermotogati</taxon>
        <taxon>Synergistota</taxon>
        <taxon>Synergistia</taxon>
        <taxon>Synergistales</taxon>
        <taxon>Synergistaceae</taxon>
        <taxon>Cloacibacillus</taxon>
    </lineage>
</organism>
<evidence type="ECO:0000256" key="1">
    <source>
        <dbReference type="SAM" id="Phobius"/>
    </source>
</evidence>
<gene>
    <name evidence="2" type="ORF">NE630_02010</name>
</gene>
<dbReference type="SUPFAM" id="SSF48317">
    <property type="entry name" value="Acid phosphatase/Vanadium-dependent haloperoxidase"/>
    <property type="match status" value="1"/>
</dbReference>
<evidence type="ECO:0000313" key="2">
    <source>
        <dbReference type="EMBL" id="MCQ4813196.1"/>
    </source>
</evidence>
<keyword evidence="1" id="KW-1133">Transmembrane helix</keyword>
<evidence type="ECO:0000313" key="3">
    <source>
        <dbReference type="Proteomes" id="UP001205919"/>
    </source>
</evidence>
<dbReference type="EMBL" id="JANFYT010000003">
    <property type="protein sequence ID" value="MCQ4813196.1"/>
    <property type="molecule type" value="Genomic_DNA"/>
</dbReference>
<dbReference type="AlphaFoldDB" id="A0AAW5K0G8"/>
<comment type="caution">
    <text evidence="2">The sequence shown here is derived from an EMBL/GenBank/DDBJ whole genome shotgun (WGS) entry which is preliminary data.</text>
</comment>
<dbReference type="Proteomes" id="UP001205919">
    <property type="component" value="Unassembled WGS sequence"/>
</dbReference>
<dbReference type="InterPro" id="IPR036938">
    <property type="entry name" value="PAP2/HPO_sf"/>
</dbReference>
<keyword evidence="1" id="KW-0472">Membrane</keyword>
<feature type="transmembrane region" description="Helical" evidence="1">
    <location>
        <begin position="59"/>
        <end position="78"/>
    </location>
</feature>
<keyword evidence="3" id="KW-1185">Reference proteome</keyword>
<name>A0AAW5K0G8_9BACT</name>
<evidence type="ECO:0008006" key="4">
    <source>
        <dbReference type="Google" id="ProtNLM"/>
    </source>
</evidence>
<feature type="transmembrane region" description="Helical" evidence="1">
    <location>
        <begin position="26"/>
        <end position="47"/>
    </location>
</feature>
<keyword evidence="1" id="KW-0812">Transmembrane</keyword>
<protein>
    <recommendedName>
        <fullName evidence="4">Phosphatidic acid phosphatase type 2/haloperoxidase domain-containing protein</fullName>
    </recommendedName>
</protein>
<sequence>MSFEFTFLDFIQSNMRSGIGDVLMPLITRLGDSGLLWFAAGGLALLFPNGRVRRAGGALLLALIIEVVICNGILKPFVARPRPCGFNLKLF</sequence>
<accession>A0AAW5K0G8</accession>
<proteinExistence type="predicted"/>